<evidence type="ECO:0000256" key="7">
    <source>
        <dbReference type="ARBA" id="ARBA00023136"/>
    </source>
</evidence>
<feature type="transmembrane region" description="Helical" evidence="8">
    <location>
        <begin position="98"/>
        <end position="116"/>
    </location>
</feature>
<dbReference type="Proteomes" id="UP001596547">
    <property type="component" value="Unassembled WGS sequence"/>
</dbReference>
<name>A0ABD6A7P3_9EURY</name>
<keyword evidence="3" id="KW-0645">Protease</keyword>
<evidence type="ECO:0000256" key="8">
    <source>
        <dbReference type="SAM" id="Phobius"/>
    </source>
</evidence>
<gene>
    <name evidence="9" type="primary">artA</name>
    <name evidence="9" type="ORF">ACFQPE_04160</name>
</gene>
<dbReference type="RefSeq" id="WP_276305389.1">
    <property type="nucleotide sequence ID" value="NZ_CP119992.1"/>
</dbReference>
<keyword evidence="4 8" id="KW-0812">Transmembrane</keyword>
<evidence type="ECO:0000256" key="3">
    <source>
        <dbReference type="ARBA" id="ARBA00022670"/>
    </source>
</evidence>
<evidence type="ECO:0000313" key="9">
    <source>
        <dbReference type="EMBL" id="MFC7315988.1"/>
    </source>
</evidence>
<reference evidence="9 10" key="1">
    <citation type="journal article" date="2019" name="Int. J. Syst. Evol. Microbiol.">
        <title>The Global Catalogue of Microorganisms (GCM) 10K type strain sequencing project: providing services to taxonomists for standard genome sequencing and annotation.</title>
        <authorList>
            <consortium name="The Broad Institute Genomics Platform"/>
            <consortium name="The Broad Institute Genome Sequencing Center for Infectious Disease"/>
            <person name="Wu L."/>
            <person name="Ma J."/>
        </authorList>
    </citation>
    <scope>NUCLEOTIDE SEQUENCE [LARGE SCALE GENOMIC DNA]</scope>
    <source>
        <strain evidence="9 10">PSR21</strain>
    </source>
</reference>
<dbReference type="InterPro" id="IPR019127">
    <property type="entry name" value="Exosortase"/>
</dbReference>
<dbReference type="NCBIfam" id="TIGR04125">
    <property type="entry name" value="exosort_PGF_TRM"/>
    <property type="match status" value="1"/>
</dbReference>
<feature type="transmembrane region" description="Helical" evidence="8">
    <location>
        <begin position="45"/>
        <end position="62"/>
    </location>
</feature>
<evidence type="ECO:0000256" key="2">
    <source>
        <dbReference type="ARBA" id="ARBA00022475"/>
    </source>
</evidence>
<feature type="transmembrane region" description="Helical" evidence="8">
    <location>
        <begin position="122"/>
        <end position="143"/>
    </location>
</feature>
<dbReference type="AlphaFoldDB" id="A0ABD6A7P3"/>
<dbReference type="EMBL" id="JBHTBF010000001">
    <property type="protein sequence ID" value="MFC7315988.1"/>
    <property type="molecule type" value="Genomic_DNA"/>
</dbReference>
<feature type="transmembrane region" description="Helical" evidence="8">
    <location>
        <begin position="155"/>
        <end position="176"/>
    </location>
</feature>
<dbReference type="InterPro" id="IPR026392">
    <property type="entry name" value="Exo/Archaeosortase_dom"/>
</dbReference>
<dbReference type="InterPro" id="IPR014522">
    <property type="entry name" value="ArtA"/>
</dbReference>
<dbReference type="GO" id="GO:0005886">
    <property type="term" value="C:plasma membrane"/>
    <property type="evidence" value="ECO:0007669"/>
    <property type="project" value="UniProtKB-SubCell"/>
</dbReference>
<keyword evidence="2" id="KW-1003">Cell membrane</keyword>
<dbReference type="GeneID" id="79314968"/>
<comment type="subcellular location">
    <subcellularLocation>
        <location evidence="1">Cell membrane</location>
        <topology evidence="1">Multi-pass membrane protein</topology>
    </subcellularLocation>
</comment>
<feature type="transmembrane region" description="Helical" evidence="8">
    <location>
        <begin position="260"/>
        <end position="282"/>
    </location>
</feature>
<keyword evidence="5 9" id="KW-0378">Hydrolase</keyword>
<keyword evidence="10" id="KW-1185">Reference proteome</keyword>
<feature type="transmembrane region" description="Helical" evidence="8">
    <location>
        <begin position="68"/>
        <end position="86"/>
    </location>
</feature>
<evidence type="ECO:0000256" key="4">
    <source>
        <dbReference type="ARBA" id="ARBA00022692"/>
    </source>
</evidence>
<feature type="transmembrane region" description="Helical" evidence="8">
    <location>
        <begin position="15"/>
        <end position="33"/>
    </location>
</feature>
<proteinExistence type="predicted"/>
<evidence type="ECO:0000256" key="1">
    <source>
        <dbReference type="ARBA" id="ARBA00004651"/>
    </source>
</evidence>
<dbReference type="NCBIfam" id="TIGR04178">
    <property type="entry name" value="exo_archaeo"/>
    <property type="match status" value="1"/>
</dbReference>
<feature type="transmembrane region" description="Helical" evidence="8">
    <location>
        <begin position="225"/>
        <end position="248"/>
    </location>
</feature>
<keyword evidence="7 8" id="KW-0472">Membrane</keyword>
<evidence type="ECO:0000313" key="10">
    <source>
        <dbReference type="Proteomes" id="UP001596547"/>
    </source>
</evidence>
<accession>A0ABD6A7P3</accession>
<keyword evidence="6 8" id="KW-1133">Transmembrane helix</keyword>
<comment type="caution">
    <text evidence="9">The sequence shown here is derived from an EMBL/GenBank/DDBJ whole genome shotgun (WGS) entry which is preliminary data.</text>
</comment>
<feature type="transmembrane region" description="Helical" evidence="8">
    <location>
        <begin position="314"/>
        <end position="332"/>
    </location>
</feature>
<dbReference type="GO" id="GO:0008233">
    <property type="term" value="F:peptidase activity"/>
    <property type="evidence" value="ECO:0007669"/>
    <property type="project" value="UniProtKB-KW"/>
</dbReference>
<sequence length="375" mass="40370">MLGPLLSALAWAHRFADPLAWIVVAAFLGGAALEAADRDARYRPLVFGYVGLLAATTALVVALGWERFLPPAVVSLLAVGGATLAWTRGADAARYLTVGAWVAFGLFWLTLVHHFAVTQRSVIEGIGAVVAVPGCLYAGYLLLRGRDSLYVLSRAVAAMGLVVLPAESLFVVRAFLVESVTTQTAFLMNLLGQTQPADFTVQSGAIVGRADLRSTFVFWDGDHRITYTILLACTGVGSMAIFAGAIAAVRAPLSRKVRAFAVSLPVIYALNLVRNVFIALSFGQQRMHVFPDLVLTVFAAEDPYRVSYFVADRIIAQSASVLALVAVTYLVVRELPEVFVILEDALFMLTGTEYDLASAFDDTRRPPPRGVTNDD</sequence>
<evidence type="ECO:0000256" key="5">
    <source>
        <dbReference type="ARBA" id="ARBA00022801"/>
    </source>
</evidence>
<evidence type="ECO:0000256" key="6">
    <source>
        <dbReference type="ARBA" id="ARBA00022989"/>
    </source>
</evidence>
<dbReference type="GO" id="GO:0006508">
    <property type="term" value="P:proteolysis"/>
    <property type="evidence" value="ECO:0007669"/>
    <property type="project" value="UniProtKB-KW"/>
</dbReference>
<dbReference type="Pfam" id="PF09721">
    <property type="entry name" value="Exosortase_EpsH"/>
    <property type="match status" value="1"/>
</dbReference>
<protein>
    <submittedName>
        <fullName evidence="9">Archaeosortase A</fullName>
        <ecNumber evidence="9">3.4.22.-</ecNumber>
    </submittedName>
</protein>
<organism evidence="9 10">
    <name type="scientific">Halomarina halobia</name>
    <dbReference type="NCBI Taxonomy" id="3033386"/>
    <lineage>
        <taxon>Archaea</taxon>
        <taxon>Methanobacteriati</taxon>
        <taxon>Methanobacteriota</taxon>
        <taxon>Stenosarchaea group</taxon>
        <taxon>Halobacteria</taxon>
        <taxon>Halobacteriales</taxon>
        <taxon>Natronomonadaceae</taxon>
        <taxon>Halomarina</taxon>
    </lineage>
</organism>
<dbReference type="EC" id="3.4.22.-" evidence="9"/>